<comment type="subcellular location">
    <subcellularLocation>
        <location evidence="1">Cell membrane</location>
        <topology evidence="1">Multi-pass membrane protein</topology>
    </subcellularLocation>
</comment>
<dbReference type="Proteomes" id="UP000036045">
    <property type="component" value="Unassembled WGS sequence"/>
</dbReference>
<name>A0A0J1IJ72_NIACI</name>
<feature type="transmembrane region" description="Helical" evidence="6">
    <location>
        <begin position="119"/>
        <end position="141"/>
    </location>
</feature>
<feature type="transmembrane region" description="Helical" evidence="6">
    <location>
        <begin position="177"/>
        <end position="197"/>
    </location>
</feature>
<dbReference type="AlphaFoldDB" id="A0A0J1IJ72"/>
<evidence type="ECO:0000313" key="7">
    <source>
        <dbReference type="EMBL" id="KLV25982.1"/>
    </source>
</evidence>
<keyword evidence="8" id="KW-1185">Reference proteome</keyword>
<dbReference type="EMBL" id="LDPH01000011">
    <property type="protein sequence ID" value="KLV25982.1"/>
    <property type="molecule type" value="Genomic_DNA"/>
</dbReference>
<dbReference type="Pfam" id="PF01943">
    <property type="entry name" value="Polysacc_synt"/>
    <property type="match status" value="1"/>
</dbReference>
<reference evidence="7 8" key="1">
    <citation type="submission" date="2015-05" db="EMBL/GenBank/DDBJ databases">
        <title>Whole genome sequence and identification of bacterial endophytes from Costus igneus.</title>
        <authorList>
            <person name="Lee Y.P."/>
            <person name="Gan H.M."/>
            <person name="Eng W."/>
            <person name="Wheatley M.S."/>
            <person name="Caraballo A."/>
            <person name="Polter S."/>
            <person name="Savka M.A."/>
            <person name="Hudson A.O."/>
        </authorList>
    </citation>
    <scope>NUCLEOTIDE SEQUENCE [LARGE SCALE GENOMIC DNA]</scope>
    <source>
        <strain evidence="7 8">RIT379</strain>
    </source>
</reference>
<feature type="transmembrane region" description="Helical" evidence="6">
    <location>
        <begin position="49"/>
        <end position="71"/>
    </location>
</feature>
<evidence type="ECO:0000256" key="3">
    <source>
        <dbReference type="ARBA" id="ARBA00022692"/>
    </source>
</evidence>
<feature type="transmembrane region" description="Helical" evidence="6">
    <location>
        <begin position="321"/>
        <end position="337"/>
    </location>
</feature>
<feature type="transmembrane region" description="Helical" evidence="6">
    <location>
        <begin position="20"/>
        <end position="37"/>
    </location>
</feature>
<feature type="transmembrane region" description="Helical" evidence="6">
    <location>
        <begin position="153"/>
        <end position="171"/>
    </location>
</feature>
<keyword evidence="3 6" id="KW-0812">Transmembrane</keyword>
<dbReference type="InterPro" id="IPR002797">
    <property type="entry name" value="Polysacc_synth"/>
</dbReference>
<dbReference type="PATRIC" id="fig|1397.4.peg.693"/>
<evidence type="ECO:0000256" key="6">
    <source>
        <dbReference type="SAM" id="Phobius"/>
    </source>
</evidence>
<proteinExistence type="predicted"/>
<evidence type="ECO:0000313" key="8">
    <source>
        <dbReference type="Proteomes" id="UP000036045"/>
    </source>
</evidence>
<feature type="transmembrane region" description="Helical" evidence="6">
    <location>
        <begin position="379"/>
        <end position="400"/>
    </location>
</feature>
<protein>
    <recommendedName>
        <fullName evidence="9">Polysaccharide biosynthesis protein C-terminal domain-containing protein</fullName>
    </recommendedName>
</protein>
<accession>A0A0J1IJ72</accession>
<feature type="transmembrane region" description="Helical" evidence="6">
    <location>
        <begin position="295"/>
        <end position="315"/>
    </location>
</feature>
<sequence>MKSKNRFLSNFIQTFQSEFILIIITLISGIIIARVLGPAGRGEYLAITIWGNLLMWYFHLNIYQTVIYYWHKMKDNREDLLKTLAVASLFLGLVATLVGEFIIIPYVMPSLDSEVLIAARLFLIGIIPGIISEVILGALAAEEKFLFANMMRIINPTISTIFLIIIYYMGLLEVSSALYILLGTNTIIAIATFFIGYKNNYFSGDFHWELMKTLWYGMKAQGGTVAGATSANATQLVLSAMLPPAALGFYSASESSVKPLSTISTALQRVSFPRLAGLSADLTHQRTLRIWTNSFIANSITALPFALLLPLLIPIVYGKEYIPSIIPAEILIIYTFVRGQSMIIRNSINGYGKTFINTTTEIISTIFIFITLSFTVKHWGVIGASVIAVLSSILKLILYLVEYNKHIHQLKLVYLIPSLTDFKAVILAAFKIVRKGVRKRGRINGKMEREVSK</sequence>
<evidence type="ECO:0000256" key="2">
    <source>
        <dbReference type="ARBA" id="ARBA00022475"/>
    </source>
</evidence>
<gene>
    <name evidence="7" type="ORF">ABW02_12900</name>
</gene>
<dbReference type="OrthoDB" id="8482265at2"/>
<dbReference type="GO" id="GO:0005886">
    <property type="term" value="C:plasma membrane"/>
    <property type="evidence" value="ECO:0007669"/>
    <property type="project" value="UniProtKB-SubCell"/>
</dbReference>
<comment type="caution">
    <text evidence="7">The sequence shown here is derived from an EMBL/GenBank/DDBJ whole genome shotgun (WGS) entry which is preliminary data.</text>
</comment>
<dbReference type="PANTHER" id="PTHR30250">
    <property type="entry name" value="PST FAMILY PREDICTED COLANIC ACID TRANSPORTER"/>
    <property type="match status" value="1"/>
</dbReference>
<evidence type="ECO:0000256" key="1">
    <source>
        <dbReference type="ARBA" id="ARBA00004651"/>
    </source>
</evidence>
<organism evidence="7 8">
    <name type="scientific">Niallia circulans</name>
    <name type="common">Bacillus circulans</name>
    <dbReference type="NCBI Taxonomy" id="1397"/>
    <lineage>
        <taxon>Bacteria</taxon>
        <taxon>Bacillati</taxon>
        <taxon>Bacillota</taxon>
        <taxon>Bacilli</taxon>
        <taxon>Bacillales</taxon>
        <taxon>Bacillaceae</taxon>
        <taxon>Niallia</taxon>
    </lineage>
</organism>
<feature type="transmembrane region" description="Helical" evidence="6">
    <location>
        <begin position="83"/>
        <end position="107"/>
    </location>
</feature>
<dbReference type="InterPro" id="IPR050833">
    <property type="entry name" value="Poly_Biosynth_Transport"/>
</dbReference>
<keyword evidence="5 6" id="KW-0472">Membrane</keyword>
<evidence type="ECO:0000256" key="5">
    <source>
        <dbReference type="ARBA" id="ARBA00023136"/>
    </source>
</evidence>
<keyword evidence="4 6" id="KW-1133">Transmembrane helix</keyword>
<evidence type="ECO:0008006" key="9">
    <source>
        <dbReference type="Google" id="ProtNLM"/>
    </source>
</evidence>
<keyword evidence="2" id="KW-1003">Cell membrane</keyword>
<dbReference type="RefSeq" id="WP_047942577.1">
    <property type="nucleotide sequence ID" value="NZ_JBANBP010000168.1"/>
</dbReference>
<dbReference type="PANTHER" id="PTHR30250:SF11">
    <property type="entry name" value="O-ANTIGEN TRANSPORTER-RELATED"/>
    <property type="match status" value="1"/>
</dbReference>
<evidence type="ECO:0000256" key="4">
    <source>
        <dbReference type="ARBA" id="ARBA00022989"/>
    </source>
</evidence>